<dbReference type="InterPro" id="IPR036047">
    <property type="entry name" value="F-box-like_dom_sf"/>
</dbReference>
<protein>
    <submittedName>
        <fullName evidence="3">FBD-like protein</fullName>
    </submittedName>
</protein>
<dbReference type="STRING" id="35608.A0A2U1MMP1"/>
<dbReference type="CDD" id="cd22160">
    <property type="entry name" value="F-box_AtFBL13-like"/>
    <property type="match status" value="1"/>
</dbReference>
<evidence type="ECO:0000256" key="1">
    <source>
        <dbReference type="SAM" id="SignalP"/>
    </source>
</evidence>
<dbReference type="Proteomes" id="UP000245207">
    <property type="component" value="Unassembled WGS sequence"/>
</dbReference>
<accession>A0A2U1MMP1</accession>
<feature type="domain" description="F-box" evidence="2">
    <location>
        <begin position="22"/>
        <end position="76"/>
    </location>
</feature>
<proteinExistence type="predicted"/>
<organism evidence="3 4">
    <name type="scientific">Artemisia annua</name>
    <name type="common">Sweet wormwood</name>
    <dbReference type="NCBI Taxonomy" id="35608"/>
    <lineage>
        <taxon>Eukaryota</taxon>
        <taxon>Viridiplantae</taxon>
        <taxon>Streptophyta</taxon>
        <taxon>Embryophyta</taxon>
        <taxon>Tracheophyta</taxon>
        <taxon>Spermatophyta</taxon>
        <taxon>Magnoliopsida</taxon>
        <taxon>eudicotyledons</taxon>
        <taxon>Gunneridae</taxon>
        <taxon>Pentapetalae</taxon>
        <taxon>asterids</taxon>
        <taxon>campanulids</taxon>
        <taxon>Asterales</taxon>
        <taxon>Asteraceae</taxon>
        <taxon>Asteroideae</taxon>
        <taxon>Anthemideae</taxon>
        <taxon>Artemisiinae</taxon>
        <taxon>Artemisia</taxon>
    </lineage>
</organism>
<gene>
    <name evidence="3" type="ORF">CTI12_AA363210</name>
</gene>
<name>A0A2U1MMP1_ARTAN</name>
<dbReference type="Gene3D" id="3.80.10.10">
    <property type="entry name" value="Ribonuclease Inhibitor"/>
    <property type="match status" value="1"/>
</dbReference>
<dbReference type="InterPro" id="IPR001810">
    <property type="entry name" value="F-box_dom"/>
</dbReference>
<keyword evidence="4" id="KW-1185">Reference proteome</keyword>
<dbReference type="Pfam" id="PF00646">
    <property type="entry name" value="F-box"/>
    <property type="match status" value="1"/>
</dbReference>
<dbReference type="InterPro" id="IPR053781">
    <property type="entry name" value="F-box_AtFBL13-like"/>
</dbReference>
<dbReference type="InterPro" id="IPR006566">
    <property type="entry name" value="FBD"/>
</dbReference>
<dbReference type="InterPro" id="IPR050232">
    <property type="entry name" value="FBL13/AtMIF1-like"/>
</dbReference>
<evidence type="ECO:0000259" key="2">
    <source>
        <dbReference type="PROSITE" id="PS50181"/>
    </source>
</evidence>
<dbReference type="SUPFAM" id="SSF81383">
    <property type="entry name" value="F-box domain"/>
    <property type="match status" value="1"/>
</dbReference>
<feature type="chain" id="PRO_5015762810" evidence="1">
    <location>
        <begin position="19"/>
        <end position="437"/>
    </location>
</feature>
<sequence>MRLKLLITLFQRIVYLMGSNHVDRLSNMPDEVLSEILSLMPTKFAVRTSILSKRWRYKWTLVTNIDIDDSHPYHDLKIFSTFVDRVLGLCKTTEIRLFRLRFMEMWVQKSSVSKWIDEAVRLNVSELDIRVMLLGLPLSLFTCKTLTKLRVGFNSQHSNVWDWPTQVNLPCLKTLDIAVFSNPSLNAFKLIGGCPVLESLSFEVDHRSGEEEYRFSIPTLKHMKLRIRKSDPINKVVLNVPNLEDLFISGWWCSHFVMEDFPSLVSVTFSGFRLTFDNLWAELLKGIIGVKSLTLIGHTGLPDAPFTNFPNLKHLELAGGWLKIFQFLERCSELEYLSIEEVREFQSFDIFRSMFNLFLLHFTNLGSLILSVFKQKTEQSCWIAPHSVPICILNNLATMKFENCIGRKDELQFLEYMLGNAKVLKTNNHLQKWAHGG</sequence>
<dbReference type="InterPro" id="IPR055411">
    <property type="entry name" value="LRR_FXL15/At3g58940/PEG3-like"/>
</dbReference>
<dbReference type="InterPro" id="IPR032675">
    <property type="entry name" value="LRR_dom_sf"/>
</dbReference>
<reference evidence="3 4" key="1">
    <citation type="journal article" date="2018" name="Mol. Plant">
        <title>The genome of Artemisia annua provides insight into the evolution of Asteraceae family and artemisinin biosynthesis.</title>
        <authorList>
            <person name="Shen Q."/>
            <person name="Zhang L."/>
            <person name="Liao Z."/>
            <person name="Wang S."/>
            <person name="Yan T."/>
            <person name="Shi P."/>
            <person name="Liu M."/>
            <person name="Fu X."/>
            <person name="Pan Q."/>
            <person name="Wang Y."/>
            <person name="Lv Z."/>
            <person name="Lu X."/>
            <person name="Zhang F."/>
            <person name="Jiang W."/>
            <person name="Ma Y."/>
            <person name="Chen M."/>
            <person name="Hao X."/>
            <person name="Li L."/>
            <person name="Tang Y."/>
            <person name="Lv G."/>
            <person name="Zhou Y."/>
            <person name="Sun X."/>
            <person name="Brodelius P.E."/>
            <person name="Rose J.K.C."/>
            <person name="Tang K."/>
        </authorList>
    </citation>
    <scope>NUCLEOTIDE SEQUENCE [LARGE SCALE GENOMIC DNA]</scope>
    <source>
        <strain evidence="4">cv. Huhao1</strain>
        <tissue evidence="3">Leaf</tissue>
    </source>
</reference>
<dbReference type="EMBL" id="PKPP01004851">
    <property type="protein sequence ID" value="PWA62518.1"/>
    <property type="molecule type" value="Genomic_DNA"/>
</dbReference>
<dbReference type="OrthoDB" id="1298252at2759"/>
<evidence type="ECO:0000313" key="3">
    <source>
        <dbReference type="EMBL" id="PWA62518.1"/>
    </source>
</evidence>
<dbReference type="Pfam" id="PF24758">
    <property type="entry name" value="LRR_At5g56370"/>
    <property type="match status" value="1"/>
</dbReference>
<dbReference type="PANTHER" id="PTHR31900">
    <property type="entry name" value="F-BOX/RNI SUPERFAMILY PROTEIN-RELATED"/>
    <property type="match status" value="1"/>
</dbReference>
<keyword evidence="1" id="KW-0732">Signal</keyword>
<dbReference type="Pfam" id="PF08387">
    <property type="entry name" value="FBD"/>
    <property type="match status" value="1"/>
</dbReference>
<dbReference type="AlphaFoldDB" id="A0A2U1MMP1"/>
<dbReference type="SUPFAM" id="SSF52058">
    <property type="entry name" value="L domain-like"/>
    <property type="match status" value="1"/>
</dbReference>
<comment type="caution">
    <text evidence="3">The sequence shown here is derived from an EMBL/GenBank/DDBJ whole genome shotgun (WGS) entry which is preliminary data.</text>
</comment>
<feature type="signal peptide" evidence="1">
    <location>
        <begin position="1"/>
        <end position="18"/>
    </location>
</feature>
<evidence type="ECO:0000313" key="4">
    <source>
        <dbReference type="Proteomes" id="UP000245207"/>
    </source>
</evidence>
<dbReference type="PANTHER" id="PTHR31900:SF31">
    <property type="entry name" value="F-BOX_LRR-REPEAT PROTEIN 13-LIKE"/>
    <property type="match status" value="1"/>
</dbReference>
<dbReference type="PROSITE" id="PS50181">
    <property type="entry name" value="FBOX"/>
    <property type="match status" value="1"/>
</dbReference>